<accession>A0A2M8DDX0</accession>
<evidence type="ECO:0000313" key="2">
    <source>
        <dbReference type="EMBL" id="PJB89248.1"/>
    </source>
</evidence>
<gene>
    <name evidence="2" type="ORF">CO083_00970</name>
</gene>
<name>A0A2M8DDX0_9BACT</name>
<dbReference type="AlphaFoldDB" id="A0A2M8DDX0"/>
<proteinExistence type="predicted"/>
<dbReference type="InterPro" id="IPR041682">
    <property type="entry name" value="AAA_14"/>
</dbReference>
<evidence type="ECO:0000259" key="1">
    <source>
        <dbReference type="Pfam" id="PF13173"/>
    </source>
</evidence>
<organism evidence="2 3">
    <name type="scientific">Candidatus Roizmanbacteria bacterium CG_4_9_14_0_8_um_filter_34_12</name>
    <dbReference type="NCBI Taxonomy" id="1974840"/>
    <lineage>
        <taxon>Bacteria</taxon>
        <taxon>Candidatus Roizmaniibacteriota</taxon>
    </lineage>
</organism>
<evidence type="ECO:0000313" key="3">
    <source>
        <dbReference type="Proteomes" id="UP000229706"/>
    </source>
</evidence>
<dbReference type="InterPro" id="IPR027417">
    <property type="entry name" value="P-loop_NTPase"/>
</dbReference>
<dbReference type="EMBL" id="PFTH01000039">
    <property type="protein sequence ID" value="PJB89248.1"/>
    <property type="molecule type" value="Genomic_DNA"/>
</dbReference>
<feature type="domain" description="AAA" evidence="1">
    <location>
        <begin position="18"/>
        <end position="43"/>
    </location>
</feature>
<dbReference type="Pfam" id="PF13173">
    <property type="entry name" value="AAA_14"/>
    <property type="match status" value="1"/>
</dbReference>
<dbReference type="Gene3D" id="3.40.50.300">
    <property type="entry name" value="P-loop containing nucleotide triphosphate hydrolases"/>
    <property type="match status" value="1"/>
</dbReference>
<sequence length="46" mass="5421">MQISRLIQKDIINHLQPNKVVVIYGPRRVGKTTLIQEINKKFFNKT</sequence>
<protein>
    <submittedName>
        <fullName evidence="2">ATPase</fullName>
    </submittedName>
</protein>
<feature type="non-terminal residue" evidence="2">
    <location>
        <position position="46"/>
    </location>
</feature>
<reference evidence="3" key="1">
    <citation type="submission" date="2017-09" db="EMBL/GenBank/DDBJ databases">
        <title>Depth-based differentiation of microbial function through sediment-hosted aquifers and enrichment of novel symbionts in the deep terrestrial subsurface.</title>
        <authorList>
            <person name="Probst A.J."/>
            <person name="Ladd B."/>
            <person name="Jarett J.K."/>
            <person name="Geller-Mcgrath D.E."/>
            <person name="Sieber C.M.K."/>
            <person name="Emerson J.B."/>
            <person name="Anantharaman K."/>
            <person name="Thomas B.C."/>
            <person name="Malmstrom R."/>
            <person name="Stieglmeier M."/>
            <person name="Klingl A."/>
            <person name="Woyke T."/>
            <person name="Ryan C.M."/>
            <person name="Banfield J.F."/>
        </authorList>
    </citation>
    <scope>NUCLEOTIDE SEQUENCE [LARGE SCALE GENOMIC DNA]</scope>
</reference>
<comment type="caution">
    <text evidence="2">The sequence shown here is derived from an EMBL/GenBank/DDBJ whole genome shotgun (WGS) entry which is preliminary data.</text>
</comment>
<dbReference type="Proteomes" id="UP000229706">
    <property type="component" value="Unassembled WGS sequence"/>
</dbReference>
<dbReference type="SUPFAM" id="SSF52540">
    <property type="entry name" value="P-loop containing nucleoside triphosphate hydrolases"/>
    <property type="match status" value="1"/>
</dbReference>